<dbReference type="EMBL" id="JANTEZ010000011">
    <property type="protein sequence ID" value="MCS5716339.1"/>
    <property type="molecule type" value="Genomic_DNA"/>
</dbReference>
<organism evidence="4 5">
    <name type="scientific">Herbiconiux gentiana</name>
    <dbReference type="NCBI Taxonomy" id="2970912"/>
    <lineage>
        <taxon>Bacteria</taxon>
        <taxon>Bacillati</taxon>
        <taxon>Actinomycetota</taxon>
        <taxon>Actinomycetes</taxon>
        <taxon>Micrococcales</taxon>
        <taxon>Microbacteriaceae</taxon>
        <taxon>Herbiconiux</taxon>
    </lineage>
</organism>
<feature type="domain" description="Phosphoribosyltransferase" evidence="3">
    <location>
        <begin position="39"/>
        <end position="144"/>
    </location>
</feature>
<dbReference type="InterPro" id="IPR000836">
    <property type="entry name" value="PRTase_dom"/>
</dbReference>
<dbReference type="GO" id="GO:0016757">
    <property type="term" value="F:glycosyltransferase activity"/>
    <property type="evidence" value="ECO:0007669"/>
    <property type="project" value="UniProtKB-KW"/>
</dbReference>
<keyword evidence="4" id="KW-0328">Glycosyltransferase</keyword>
<evidence type="ECO:0000256" key="1">
    <source>
        <dbReference type="ARBA" id="ARBA00008007"/>
    </source>
</evidence>
<accession>A0ABT2GJE8</accession>
<sequence>MGVALRAGVVGCAGVGGVGGVAGVATSVVLVAVPSARAAVRRRGFRPVDELVRRSGSGRPARRGLVLVRDVADQAGLGVEERRANLEGALRASARLAGRRVLIVDDVVTTGATIGEARRALEAVGGEVAGAVCLAYTRRRDGRESTQVTPGRPAGN</sequence>
<evidence type="ECO:0000313" key="4">
    <source>
        <dbReference type="EMBL" id="MCS5716339.1"/>
    </source>
</evidence>
<evidence type="ECO:0000313" key="5">
    <source>
        <dbReference type="Proteomes" id="UP001165580"/>
    </source>
</evidence>
<evidence type="ECO:0000256" key="2">
    <source>
        <dbReference type="SAM" id="Phobius"/>
    </source>
</evidence>
<keyword evidence="2" id="KW-1133">Transmembrane helix</keyword>
<dbReference type="Proteomes" id="UP001165580">
    <property type="component" value="Unassembled WGS sequence"/>
</dbReference>
<dbReference type="InterPro" id="IPR051910">
    <property type="entry name" value="ComF/GntX_DNA_util-trans"/>
</dbReference>
<dbReference type="Gene3D" id="3.40.50.2020">
    <property type="match status" value="1"/>
</dbReference>
<keyword evidence="4" id="KW-0808">Transferase</keyword>
<dbReference type="PANTHER" id="PTHR47505:SF1">
    <property type="entry name" value="DNA UTILIZATION PROTEIN YHGH"/>
    <property type="match status" value="1"/>
</dbReference>
<evidence type="ECO:0000259" key="3">
    <source>
        <dbReference type="Pfam" id="PF00156"/>
    </source>
</evidence>
<reference evidence="4" key="1">
    <citation type="submission" date="2022-08" db="EMBL/GenBank/DDBJ databases">
        <authorList>
            <person name="Deng Y."/>
            <person name="Han X.-F."/>
            <person name="Zhang Y.-Q."/>
        </authorList>
    </citation>
    <scope>NUCLEOTIDE SEQUENCE</scope>
    <source>
        <strain evidence="4">CPCC 205716</strain>
    </source>
</reference>
<feature type="transmembrane region" description="Helical" evidence="2">
    <location>
        <begin position="6"/>
        <end position="33"/>
    </location>
</feature>
<keyword evidence="2" id="KW-0812">Transmembrane</keyword>
<dbReference type="PANTHER" id="PTHR47505">
    <property type="entry name" value="DNA UTILIZATION PROTEIN YHGH"/>
    <property type="match status" value="1"/>
</dbReference>
<comment type="caution">
    <text evidence="4">The sequence shown here is derived from an EMBL/GenBank/DDBJ whole genome shotgun (WGS) entry which is preliminary data.</text>
</comment>
<keyword evidence="5" id="KW-1185">Reference proteome</keyword>
<dbReference type="Pfam" id="PF00156">
    <property type="entry name" value="Pribosyltran"/>
    <property type="match status" value="1"/>
</dbReference>
<name>A0ABT2GJE8_9MICO</name>
<proteinExistence type="inferred from homology"/>
<dbReference type="SUPFAM" id="SSF53271">
    <property type="entry name" value="PRTase-like"/>
    <property type="match status" value="1"/>
</dbReference>
<protein>
    <submittedName>
        <fullName evidence="4">Phosphoribosyltransferase family protein</fullName>
    </submittedName>
</protein>
<keyword evidence="2" id="KW-0472">Membrane</keyword>
<comment type="similarity">
    <text evidence="1">Belongs to the ComF/GntX family.</text>
</comment>
<gene>
    <name evidence="4" type="ORF">NVV95_17465</name>
</gene>
<dbReference type="CDD" id="cd06223">
    <property type="entry name" value="PRTases_typeI"/>
    <property type="match status" value="1"/>
</dbReference>
<dbReference type="InterPro" id="IPR029057">
    <property type="entry name" value="PRTase-like"/>
</dbReference>